<name>W6YGY2_COCC2</name>
<proteinExistence type="predicted"/>
<evidence type="ECO:0000313" key="1">
    <source>
        <dbReference type="EMBL" id="EUC34819.1"/>
    </source>
</evidence>
<dbReference type="Proteomes" id="UP000053841">
    <property type="component" value="Unassembled WGS sequence"/>
</dbReference>
<dbReference type="GeneID" id="19153392"/>
<keyword evidence="2" id="KW-1185">Reference proteome</keyword>
<dbReference type="OrthoDB" id="3681772at2759"/>
<protein>
    <submittedName>
        <fullName evidence="1">Uncharacterized protein</fullName>
    </submittedName>
</protein>
<organism evidence="1 2">
    <name type="scientific">Cochliobolus carbonum (strain 26-R-13)</name>
    <name type="common">Maize leaf spot fungus</name>
    <name type="synonym">Bipolaris zeicola</name>
    <dbReference type="NCBI Taxonomy" id="930089"/>
    <lineage>
        <taxon>Eukaryota</taxon>
        <taxon>Fungi</taxon>
        <taxon>Dikarya</taxon>
        <taxon>Ascomycota</taxon>
        <taxon>Pezizomycotina</taxon>
        <taxon>Dothideomycetes</taxon>
        <taxon>Pleosporomycetidae</taxon>
        <taxon>Pleosporales</taxon>
        <taxon>Pleosporineae</taxon>
        <taxon>Pleosporaceae</taxon>
        <taxon>Bipolaris</taxon>
    </lineage>
</organism>
<dbReference type="HOGENOM" id="CLU_1895833_0_0_1"/>
<gene>
    <name evidence="1" type="ORF">COCCADRAFT_92525</name>
</gene>
<reference evidence="1 2" key="1">
    <citation type="journal article" date="2013" name="PLoS Genet.">
        <title>Comparative genome structure, secondary metabolite, and effector coding capacity across Cochliobolus pathogens.</title>
        <authorList>
            <person name="Condon B.J."/>
            <person name="Leng Y."/>
            <person name="Wu D."/>
            <person name="Bushley K.E."/>
            <person name="Ohm R.A."/>
            <person name="Otillar R."/>
            <person name="Martin J."/>
            <person name="Schackwitz W."/>
            <person name="Grimwood J."/>
            <person name="MohdZainudin N."/>
            <person name="Xue C."/>
            <person name="Wang R."/>
            <person name="Manning V.A."/>
            <person name="Dhillon B."/>
            <person name="Tu Z.J."/>
            <person name="Steffenson B.J."/>
            <person name="Salamov A."/>
            <person name="Sun H."/>
            <person name="Lowry S."/>
            <person name="LaButti K."/>
            <person name="Han J."/>
            <person name="Copeland A."/>
            <person name="Lindquist E."/>
            <person name="Barry K."/>
            <person name="Schmutz J."/>
            <person name="Baker S.E."/>
            <person name="Ciuffetti L.M."/>
            <person name="Grigoriev I.V."/>
            <person name="Zhong S."/>
            <person name="Turgeon B.G."/>
        </authorList>
    </citation>
    <scope>NUCLEOTIDE SEQUENCE [LARGE SCALE GENOMIC DNA]</scope>
    <source>
        <strain evidence="1 2">26-R-13</strain>
    </source>
</reference>
<accession>W6YGY2</accession>
<dbReference type="EMBL" id="KI964585">
    <property type="protein sequence ID" value="EUC34819.1"/>
    <property type="molecule type" value="Genomic_DNA"/>
</dbReference>
<sequence>MADKPMYVRYSHPAMAHPRPTRRLPTVMFDYFEAQGKQGSPLGLFLQRQQQLQEEMNREGPWGLRPAFLPTSYANSNAPPPTVNQESIGGYLRKKAMIAYAQGTARARGQSSYFAQLASLEAGLSRLTLEDKRN</sequence>
<dbReference type="RefSeq" id="XP_007710926.1">
    <property type="nucleotide sequence ID" value="XM_007712736.1"/>
</dbReference>
<evidence type="ECO:0000313" key="2">
    <source>
        <dbReference type="Proteomes" id="UP000053841"/>
    </source>
</evidence>
<dbReference type="KEGG" id="bze:COCCADRAFT_92525"/>
<dbReference type="AlphaFoldDB" id="W6YGY2"/>